<protein>
    <recommendedName>
        <fullName evidence="1">ATPase dynein-related AAA domain-containing protein</fullName>
    </recommendedName>
</protein>
<proteinExistence type="predicted"/>
<sequence>MNMQVSFDATVTEQSLGELFNLPIPEEVTVGVMPPSPLTPRRIDDFVFRMEQVKLLTAFFCSPTPPLGGLFVHGPFGSGKTSVIEQFCARLGLPLVSCDWNYESEIEDLIGTRDIAFGDTAFTPGPLVEAMKNGHVLLINEIDRGRPSNLTGLHGILDGAPLTIRATNEIVQPHPDFRLVVTANSAGSGDRGGQYTGSVRKQDPAFLDRFVFLECVYMDEAEELELLMRKFPAFEGQLVHKLVEFANDTRAKAMDVAADLTIPVSTRTLLRCLWLAESYGISGITFAAQSLDILRPALEPTYLFRLDDVERAVAEKVLDSMMPNQVRLPA</sequence>
<dbReference type="GO" id="GO:0005524">
    <property type="term" value="F:ATP binding"/>
    <property type="evidence" value="ECO:0007669"/>
    <property type="project" value="InterPro"/>
</dbReference>
<dbReference type="InterPro" id="IPR050764">
    <property type="entry name" value="CbbQ/NirQ/NorQ/GpvN"/>
</dbReference>
<evidence type="ECO:0000313" key="3">
    <source>
        <dbReference type="Proteomes" id="UP000249185"/>
    </source>
</evidence>
<dbReference type="EMBL" id="QFPW01000010">
    <property type="protein sequence ID" value="PZQ48826.1"/>
    <property type="molecule type" value="Genomic_DNA"/>
</dbReference>
<reference evidence="2 3" key="1">
    <citation type="submission" date="2017-08" db="EMBL/GenBank/DDBJ databases">
        <title>Infants hospitalized years apart are colonized by the same room-sourced microbial strains.</title>
        <authorList>
            <person name="Brooks B."/>
            <person name="Olm M.R."/>
            <person name="Firek B.A."/>
            <person name="Baker R."/>
            <person name="Thomas B.C."/>
            <person name="Morowitz M.J."/>
            <person name="Banfield J.F."/>
        </authorList>
    </citation>
    <scope>NUCLEOTIDE SEQUENCE [LARGE SCALE GENOMIC DNA]</scope>
    <source>
        <strain evidence="2">S2_005_002_R2_34</strain>
    </source>
</reference>
<dbReference type="GO" id="GO:0016887">
    <property type="term" value="F:ATP hydrolysis activity"/>
    <property type="evidence" value="ECO:0007669"/>
    <property type="project" value="InterPro"/>
</dbReference>
<gene>
    <name evidence="2" type="ORF">DI556_13505</name>
</gene>
<organism evidence="2 3">
    <name type="scientific">Rhodovulum sulfidophilum</name>
    <name type="common">Rhodobacter sulfidophilus</name>
    <dbReference type="NCBI Taxonomy" id="35806"/>
    <lineage>
        <taxon>Bacteria</taxon>
        <taxon>Pseudomonadati</taxon>
        <taxon>Pseudomonadota</taxon>
        <taxon>Alphaproteobacteria</taxon>
        <taxon>Rhodobacterales</taxon>
        <taxon>Paracoccaceae</taxon>
        <taxon>Rhodovulum</taxon>
    </lineage>
</organism>
<dbReference type="AlphaFoldDB" id="A0A2W5N5W6"/>
<dbReference type="CDD" id="cd00009">
    <property type="entry name" value="AAA"/>
    <property type="match status" value="1"/>
</dbReference>
<name>A0A2W5N5W6_RHOSU</name>
<comment type="caution">
    <text evidence="2">The sequence shown here is derived from an EMBL/GenBank/DDBJ whole genome shotgun (WGS) entry which is preliminary data.</text>
</comment>
<dbReference type="Gene3D" id="3.40.50.300">
    <property type="entry name" value="P-loop containing nucleotide triphosphate hydrolases"/>
    <property type="match status" value="1"/>
</dbReference>
<dbReference type="InterPro" id="IPR011704">
    <property type="entry name" value="ATPase_dyneun-rel_AAA"/>
</dbReference>
<evidence type="ECO:0000313" key="2">
    <source>
        <dbReference type="EMBL" id="PZQ48826.1"/>
    </source>
</evidence>
<dbReference type="SUPFAM" id="SSF52540">
    <property type="entry name" value="P-loop containing nucleoside triphosphate hydrolases"/>
    <property type="match status" value="1"/>
</dbReference>
<dbReference type="InterPro" id="IPR027417">
    <property type="entry name" value="P-loop_NTPase"/>
</dbReference>
<dbReference type="Pfam" id="PF07728">
    <property type="entry name" value="AAA_5"/>
    <property type="match status" value="1"/>
</dbReference>
<dbReference type="PANTHER" id="PTHR42759">
    <property type="entry name" value="MOXR FAMILY PROTEIN"/>
    <property type="match status" value="1"/>
</dbReference>
<accession>A0A2W5N5W6</accession>
<dbReference type="PANTHER" id="PTHR42759:SF1">
    <property type="entry name" value="MAGNESIUM-CHELATASE SUBUNIT CHLD"/>
    <property type="match status" value="1"/>
</dbReference>
<evidence type="ECO:0000259" key="1">
    <source>
        <dbReference type="Pfam" id="PF07728"/>
    </source>
</evidence>
<dbReference type="Proteomes" id="UP000249185">
    <property type="component" value="Unassembled WGS sequence"/>
</dbReference>
<feature type="domain" description="ATPase dynein-related AAA" evidence="1">
    <location>
        <begin position="70"/>
        <end position="210"/>
    </location>
</feature>